<dbReference type="InterPro" id="IPR036249">
    <property type="entry name" value="Thioredoxin-like_sf"/>
</dbReference>
<name>A0A7C5L8K9_AQUAO</name>
<dbReference type="PANTHER" id="PTHR35272">
    <property type="entry name" value="THIOL:DISULFIDE INTERCHANGE PROTEIN DSBC-RELATED"/>
    <property type="match status" value="1"/>
</dbReference>
<sequence>MRRVIILLICFGYLFAGSLYEEIVREQIRNIPLDRAIVVGEGNRKLITVINPDCPHCRAEWKELRKHLDKLKIYIFVFPFKSWGEENLRKSYYIACSEDKLRALDEVLLGRLDGKVPEVERCSAVDEHLKVIRDLGVDGVPYNILPEKNKIISGFSRNLLKELGIEE</sequence>
<dbReference type="AlphaFoldDB" id="A0A7C5L8K9"/>
<reference evidence="2" key="1">
    <citation type="journal article" date="2020" name="mSystems">
        <title>Genome- and Community-Level Interaction Insights into Carbon Utilization and Element Cycling Functions of Hydrothermarchaeota in Hydrothermal Sediment.</title>
        <authorList>
            <person name="Zhou Z."/>
            <person name="Liu Y."/>
            <person name="Xu W."/>
            <person name="Pan J."/>
            <person name="Luo Z.H."/>
            <person name="Li M."/>
        </authorList>
    </citation>
    <scope>NUCLEOTIDE SEQUENCE [LARGE SCALE GENOMIC DNA]</scope>
    <source>
        <strain evidence="2">HyVt-501</strain>
    </source>
</reference>
<dbReference type="Pfam" id="PF13098">
    <property type="entry name" value="Thioredoxin_2"/>
    <property type="match status" value="1"/>
</dbReference>
<evidence type="ECO:0000259" key="1">
    <source>
        <dbReference type="Pfam" id="PF13098"/>
    </source>
</evidence>
<dbReference type="SUPFAM" id="SSF52833">
    <property type="entry name" value="Thioredoxin-like"/>
    <property type="match status" value="1"/>
</dbReference>
<proteinExistence type="predicted"/>
<dbReference type="PANTHER" id="PTHR35272:SF3">
    <property type="entry name" value="THIOL:DISULFIDE INTERCHANGE PROTEIN DSBC"/>
    <property type="match status" value="1"/>
</dbReference>
<dbReference type="EMBL" id="DRNB01000306">
    <property type="protein sequence ID" value="HHJ64888.1"/>
    <property type="molecule type" value="Genomic_DNA"/>
</dbReference>
<accession>A0A7C5L8K9</accession>
<dbReference type="InterPro" id="IPR051470">
    <property type="entry name" value="Thiol:disulfide_interchange"/>
</dbReference>
<dbReference type="Proteomes" id="UP000885792">
    <property type="component" value="Unassembled WGS sequence"/>
</dbReference>
<comment type="caution">
    <text evidence="2">The sequence shown here is derived from an EMBL/GenBank/DDBJ whole genome shotgun (WGS) entry which is preliminary data.</text>
</comment>
<evidence type="ECO:0000313" key="2">
    <source>
        <dbReference type="EMBL" id="HHJ64888.1"/>
    </source>
</evidence>
<dbReference type="Gene3D" id="3.40.30.10">
    <property type="entry name" value="Glutaredoxin"/>
    <property type="match status" value="1"/>
</dbReference>
<protein>
    <submittedName>
        <fullName evidence="2">DsbC family protein</fullName>
    </submittedName>
</protein>
<organism evidence="2">
    <name type="scientific">Aquifex aeolicus</name>
    <dbReference type="NCBI Taxonomy" id="63363"/>
    <lineage>
        <taxon>Bacteria</taxon>
        <taxon>Pseudomonadati</taxon>
        <taxon>Aquificota</taxon>
        <taxon>Aquificia</taxon>
        <taxon>Aquificales</taxon>
        <taxon>Aquificaceae</taxon>
        <taxon>Aquifex</taxon>
    </lineage>
</organism>
<dbReference type="InterPro" id="IPR012336">
    <property type="entry name" value="Thioredoxin-like_fold"/>
</dbReference>
<feature type="domain" description="Thioredoxin-like fold" evidence="1">
    <location>
        <begin position="40"/>
        <end position="152"/>
    </location>
</feature>
<gene>
    <name evidence="2" type="ORF">ENJ61_08290</name>
</gene>